<dbReference type="Gene3D" id="3.40.50.300">
    <property type="entry name" value="P-loop containing nucleotide triphosphate hydrolases"/>
    <property type="match status" value="1"/>
</dbReference>
<dbReference type="SMART" id="SM00490">
    <property type="entry name" value="HELICc"/>
    <property type="match status" value="1"/>
</dbReference>
<reference evidence="3 4" key="1">
    <citation type="journal article" date="2024" name="BMC Biol.">
        <title>Comparative genomics of Ascetosporea gives new insight into the evolutionary basis for animal parasitism in Rhizaria.</title>
        <authorList>
            <person name="Hiltunen Thoren M."/>
            <person name="Onut-Brannstrom I."/>
            <person name="Alfjorden A."/>
            <person name="Peckova H."/>
            <person name="Swords F."/>
            <person name="Hooper C."/>
            <person name="Holzer A.S."/>
            <person name="Bass D."/>
            <person name="Burki F."/>
        </authorList>
    </citation>
    <scope>NUCLEOTIDE SEQUENCE [LARGE SCALE GENOMIC DNA]</scope>
    <source>
        <strain evidence="3">20-A016</strain>
    </source>
</reference>
<dbReference type="EMBL" id="JBDODL010000660">
    <property type="protein sequence ID" value="MES1920419.1"/>
    <property type="molecule type" value="Genomic_DNA"/>
</dbReference>
<feature type="non-terminal residue" evidence="3">
    <location>
        <position position="503"/>
    </location>
</feature>
<protein>
    <recommendedName>
        <fullName evidence="2">Helicase C-terminal domain-containing protein</fullName>
    </recommendedName>
</protein>
<dbReference type="InterPro" id="IPR049730">
    <property type="entry name" value="SNF2/RAD54-like_C"/>
</dbReference>
<dbReference type="PANTHER" id="PTHR45766:SF5">
    <property type="entry name" value="SNF2 DOMAIN-CONTAINING PROTEIN _ HELICASE DOMAIN-CONTAINING PROTEIN _ HNH ENDONUCLEASE DOMAIN-CONTAINING PROTEIN"/>
    <property type="match status" value="1"/>
</dbReference>
<name>A0ABV2AL82_9EUKA</name>
<accession>A0ABV2AL82</accession>
<dbReference type="InterPro" id="IPR027417">
    <property type="entry name" value="P-loop_NTPase"/>
</dbReference>
<evidence type="ECO:0000256" key="1">
    <source>
        <dbReference type="ARBA" id="ARBA00022801"/>
    </source>
</evidence>
<feature type="non-terminal residue" evidence="3">
    <location>
        <position position="1"/>
    </location>
</feature>
<dbReference type="PROSITE" id="PS51194">
    <property type="entry name" value="HELICASE_CTER"/>
    <property type="match status" value="1"/>
</dbReference>
<organism evidence="3 4">
    <name type="scientific">Bonamia ostreae</name>
    <dbReference type="NCBI Taxonomy" id="126728"/>
    <lineage>
        <taxon>Eukaryota</taxon>
        <taxon>Sar</taxon>
        <taxon>Rhizaria</taxon>
        <taxon>Endomyxa</taxon>
        <taxon>Ascetosporea</taxon>
        <taxon>Haplosporida</taxon>
        <taxon>Bonamia</taxon>
    </lineage>
</organism>
<proteinExistence type="predicted"/>
<feature type="domain" description="Helicase C-terminal" evidence="2">
    <location>
        <begin position="145"/>
        <end position="296"/>
    </location>
</feature>
<keyword evidence="1" id="KW-0378">Hydrolase</keyword>
<sequence>CNNKHLKALLILCPKGILGDIFSFSKHYCGFKTKTRRGRTIVDVSGGSRLEELRTLLLHNLMMRRLKKDVQKELPKLLRQVMFLDISESLKHKKKSLKKFFKKIEERRTLDLLTNTNLPHNDENLDTMSEEQIIGILKLSKTCEFLSQMLKGTDAKTKIVVFAHHKNVLRGLIQFAESKGIGYMYIQGDVLPEERMDNIRKFHNVEECRLALISITAGNTGFDLSCSALLVFAEMPSTQADLRQCESRAHRRNQTKSVNVYYLLGRGTVDEKRWRSLSKQLKNTTALLNDQTENLSVDQISFLDKTLKLKFGKFAVDSDSVSKSLETGKSKIAQKKLIFGDKRAFSDKSNFVLWPIQCNRSKDRKSFKNVFEKNRQKRLENEVYWRRKTSTKEVKTPFVYVMMSQFSRRVFLFDGPKKEYYCNRSVDIDDILSFPDLRDFGRKMERIPLQISPIFNNKNFKLIRRFCLRWLETSKISQNKVLNKVIALDHRFVKNHKKIKCVE</sequence>
<evidence type="ECO:0000259" key="2">
    <source>
        <dbReference type="PROSITE" id="PS51194"/>
    </source>
</evidence>
<evidence type="ECO:0000313" key="3">
    <source>
        <dbReference type="EMBL" id="MES1920419.1"/>
    </source>
</evidence>
<dbReference type="PANTHER" id="PTHR45766">
    <property type="entry name" value="DNA ANNEALING HELICASE AND ENDONUCLEASE ZRANB3 FAMILY MEMBER"/>
    <property type="match status" value="1"/>
</dbReference>
<dbReference type="Pfam" id="PF00271">
    <property type="entry name" value="Helicase_C"/>
    <property type="match status" value="1"/>
</dbReference>
<dbReference type="CDD" id="cd18793">
    <property type="entry name" value="SF2_C_SNF"/>
    <property type="match status" value="1"/>
</dbReference>
<dbReference type="SUPFAM" id="SSF52540">
    <property type="entry name" value="P-loop containing nucleoside triphosphate hydrolases"/>
    <property type="match status" value="1"/>
</dbReference>
<comment type="caution">
    <text evidence="3">The sequence shown here is derived from an EMBL/GenBank/DDBJ whole genome shotgun (WGS) entry which is preliminary data.</text>
</comment>
<evidence type="ECO:0000313" key="4">
    <source>
        <dbReference type="Proteomes" id="UP001439008"/>
    </source>
</evidence>
<gene>
    <name evidence="3" type="ORF">MHBO_002087</name>
</gene>
<keyword evidence="4" id="KW-1185">Reference proteome</keyword>
<dbReference type="InterPro" id="IPR001650">
    <property type="entry name" value="Helicase_C-like"/>
</dbReference>
<dbReference type="Proteomes" id="UP001439008">
    <property type="component" value="Unassembled WGS sequence"/>
</dbReference>